<evidence type="ECO:0000256" key="3">
    <source>
        <dbReference type="ARBA" id="ARBA00022475"/>
    </source>
</evidence>
<comment type="subcellular location">
    <subcellularLocation>
        <location evidence="1">Cell membrane</location>
        <topology evidence="1">Multi-pass membrane protein</topology>
    </subcellularLocation>
</comment>
<keyword evidence="5 7" id="KW-1133">Transmembrane helix</keyword>
<evidence type="ECO:0000256" key="2">
    <source>
        <dbReference type="ARBA" id="ARBA00006683"/>
    </source>
</evidence>
<accession>A0A1M6S9G0</accession>
<dbReference type="AlphaFoldDB" id="A0A1M6S9G0"/>
<evidence type="ECO:0000256" key="6">
    <source>
        <dbReference type="ARBA" id="ARBA00023136"/>
    </source>
</evidence>
<dbReference type="RefSeq" id="WP_073111697.1">
    <property type="nucleotide sequence ID" value="NZ_FQZY01000047.1"/>
</dbReference>
<dbReference type="EMBL" id="FQZY01000047">
    <property type="protein sequence ID" value="SHK41158.1"/>
    <property type="molecule type" value="Genomic_DNA"/>
</dbReference>
<keyword evidence="3" id="KW-1003">Cell membrane</keyword>
<evidence type="ECO:0000313" key="10">
    <source>
        <dbReference type="Proteomes" id="UP000184301"/>
    </source>
</evidence>
<keyword evidence="4 7" id="KW-0812">Transmembrane</keyword>
<evidence type="ECO:0000256" key="4">
    <source>
        <dbReference type="ARBA" id="ARBA00022692"/>
    </source>
</evidence>
<sequence>MENHQKNDEIEIDLREIFHVLLKKLWVIILSGVVCVVLAGLVTKFVITPMYSSTSKLYVVSKSTSLTSFADIQLGTSLTQDYMVMITSRPVTEKVISNLGLDLTHEQLVGEVTVTNPTDTRILEITVLDADPNMAQNISNEFAKVSSTRMAEIMDTQEPSIVENAYLPSSPSSPSLKKNVAIAGLLGVFAAAAIIILLYLMNESITTEEDVEKYLGLSTLGAIPISKEEQDINAAKRRKKLKKKAGGK</sequence>
<organism evidence="9 10">
    <name type="scientific">Hespellia stercorisuis DSM 15480</name>
    <dbReference type="NCBI Taxonomy" id="1121950"/>
    <lineage>
        <taxon>Bacteria</taxon>
        <taxon>Bacillati</taxon>
        <taxon>Bacillota</taxon>
        <taxon>Clostridia</taxon>
        <taxon>Lachnospirales</taxon>
        <taxon>Lachnospiraceae</taxon>
        <taxon>Hespellia</taxon>
    </lineage>
</organism>
<dbReference type="GO" id="GO:0005886">
    <property type="term" value="C:plasma membrane"/>
    <property type="evidence" value="ECO:0007669"/>
    <property type="project" value="UniProtKB-SubCell"/>
</dbReference>
<name>A0A1M6S9G0_9FIRM</name>
<feature type="transmembrane region" description="Helical" evidence="7">
    <location>
        <begin position="180"/>
        <end position="201"/>
    </location>
</feature>
<dbReference type="InterPro" id="IPR050445">
    <property type="entry name" value="Bact_polysacc_biosynth/exp"/>
</dbReference>
<keyword evidence="6 7" id="KW-0472">Membrane</keyword>
<evidence type="ECO:0000256" key="7">
    <source>
        <dbReference type="SAM" id="Phobius"/>
    </source>
</evidence>
<dbReference type="InterPro" id="IPR003856">
    <property type="entry name" value="LPS_length_determ_N"/>
</dbReference>
<gene>
    <name evidence="9" type="ORF">SAMN02745243_02886</name>
</gene>
<evidence type="ECO:0000313" key="9">
    <source>
        <dbReference type="EMBL" id="SHK41158.1"/>
    </source>
</evidence>
<evidence type="ECO:0000256" key="5">
    <source>
        <dbReference type="ARBA" id="ARBA00022989"/>
    </source>
</evidence>
<keyword evidence="10" id="KW-1185">Reference proteome</keyword>
<dbReference type="OrthoDB" id="2360475at2"/>
<proteinExistence type="inferred from homology"/>
<dbReference type="PANTHER" id="PTHR32309">
    <property type="entry name" value="TYROSINE-PROTEIN KINASE"/>
    <property type="match status" value="1"/>
</dbReference>
<feature type="domain" description="Polysaccharide chain length determinant N-terminal" evidence="8">
    <location>
        <begin position="11"/>
        <end position="99"/>
    </location>
</feature>
<dbReference type="PANTHER" id="PTHR32309:SF13">
    <property type="entry name" value="FERRIC ENTEROBACTIN TRANSPORT PROTEIN FEPE"/>
    <property type="match status" value="1"/>
</dbReference>
<reference evidence="9 10" key="1">
    <citation type="submission" date="2016-11" db="EMBL/GenBank/DDBJ databases">
        <authorList>
            <person name="Jaros S."/>
            <person name="Januszkiewicz K."/>
            <person name="Wedrychowicz H."/>
        </authorList>
    </citation>
    <scope>NUCLEOTIDE SEQUENCE [LARGE SCALE GENOMIC DNA]</scope>
    <source>
        <strain evidence="9 10">DSM 15480</strain>
    </source>
</reference>
<protein>
    <submittedName>
        <fullName evidence="9">Capsular polysaccharide biosynthesis protein</fullName>
    </submittedName>
</protein>
<dbReference type="STRING" id="1121950.SAMN02745243_02886"/>
<dbReference type="GO" id="GO:0004713">
    <property type="term" value="F:protein tyrosine kinase activity"/>
    <property type="evidence" value="ECO:0007669"/>
    <property type="project" value="TreeGrafter"/>
</dbReference>
<comment type="similarity">
    <text evidence="2">Belongs to the CpsC/CapA family.</text>
</comment>
<dbReference type="Pfam" id="PF02706">
    <property type="entry name" value="Wzz"/>
    <property type="match status" value="1"/>
</dbReference>
<evidence type="ECO:0000256" key="1">
    <source>
        <dbReference type="ARBA" id="ARBA00004651"/>
    </source>
</evidence>
<feature type="transmembrane region" description="Helical" evidence="7">
    <location>
        <begin position="25"/>
        <end position="47"/>
    </location>
</feature>
<evidence type="ECO:0000259" key="8">
    <source>
        <dbReference type="Pfam" id="PF02706"/>
    </source>
</evidence>
<dbReference type="Proteomes" id="UP000184301">
    <property type="component" value="Unassembled WGS sequence"/>
</dbReference>